<dbReference type="OrthoDB" id="539213at2759"/>
<protein>
    <submittedName>
        <fullName evidence="4">Ankyrin</fullName>
    </submittedName>
</protein>
<evidence type="ECO:0000313" key="4">
    <source>
        <dbReference type="EMBL" id="KAF1966408.1"/>
    </source>
</evidence>
<name>A0A6A5UNW6_9PLEO</name>
<dbReference type="PROSITE" id="PS50088">
    <property type="entry name" value="ANK_REPEAT"/>
    <property type="match status" value="2"/>
</dbReference>
<keyword evidence="2 3" id="KW-0040">ANK repeat</keyword>
<reference evidence="4" key="1">
    <citation type="journal article" date="2020" name="Stud. Mycol.">
        <title>101 Dothideomycetes genomes: a test case for predicting lifestyles and emergence of pathogens.</title>
        <authorList>
            <person name="Haridas S."/>
            <person name="Albert R."/>
            <person name="Binder M."/>
            <person name="Bloem J."/>
            <person name="Labutti K."/>
            <person name="Salamov A."/>
            <person name="Andreopoulos B."/>
            <person name="Baker S."/>
            <person name="Barry K."/>
            <person name="Bills G."/>
            <person name="Bluhm B."/>
            <person name="Cannon C."/>
            <person name="Castanera R."/>
            <person name="Culley D."/>
            <person name="Daum C."/>
            <person name="Ezra D."/>
            <person name="Gonzalez J."/>
            <person name="Henrissat B."/>
            <person name="Kuo A."/>
            <person name="Liang C."/>
            <person name="Lipzen A."/>
            <person name="Lutzoni F."/>
            <person name="Magnuson J."/>
            <person name="Mondo S."/>
            <person name="Nolan M."/>
            <person name="Ohm R."/>
            <person name="Pangilinan J."/>
            <person name="Park H.-J."/>
            <person name="Ramirez L."/>
            <person name="Alfaro M."/>
            <person name="Sun H."/>
            <person name="Tritt A."/>
            <person name="Yoshinaga Y."/>
            <person name="Zwiers L.-H."/>
            <person name="Turgeon B."/>
            <person name="Goodwin S."/>
            <person name="Spatafora J."/>
            <person name="Crous P."/>
            <person name="Grigoriev I."/>
        </authorList>
    </citation>
    <scope>NUCLEOTIDE SEQUENCE</scope>
    <source>
        <strain evidence="4">CBS 107.79</strain>
    </source>
</reference>
<dbReference type="PANTHER" id="PTHR24198">
    <property type="entry name" value="ANKYRIN REPEAT AND PROTEIN KINASE DOMAIN-CONTAINING PROTEIN"/>
    <property type="match status" value="1"/>
</dbReference>
<dbReference type="PRINTS" id="PR01415">
    <property type="entry name" value="ANKYRIN"/>
</dbReference>
<evidence type="ECO:0000256" key="1">
    <source>
        <dbReference type="ARBA" id="ARBA00022737"/>
    </source>
</evidence>
<gene>
    <name evidence="4" type="ORF">BU23DRAFT_663141</name>
</gene>
<dbReference type="InterPro" id="IPR036770">
    <property type="entry name" value="Ankyrin_rpt-contain_sf"/>
</dbReference>
<dbReference type="Gene3D" id="1.25.40.20">
    <property type="entry name" value="Ankyrin repeat-containing domain"/>
    <property type="match status" value="2"/>
</dbReference>
<accession>A0A6A5UNW6</accession>
<keyword evidence="1" id="KW-0677">Repeat</keyword>
<dbReference type="Pfam" id="PF12796">
    <property type="entry name" value="Ank_2"/>
    <property type="match status" value="2"/>
</dbReference>
<keyword evidence="5" id="KW-1185">Reference proteome</keyword>
<evidence type="ECO:0000256" key="2">
    <source>
        <dbReference type="ARBA" id="ARBA00023043"/>
    </source>
</evidence>
<dbReference type="Proteomes" id="UP000800036">
    <property type="component" value="Unassembled WGS sequence"/>
</dbReference>
<organism evidence="4 5">
    <name type="scientific">Bimuria novae-zelandiae CBS 107.79</name>
    <dbReference type="NCBI Taxonomy" id="1447943"/>
    <lineage>
        <taxon>Eukaryota</taxon>
        <taxon>Fungi</taxon>
        <taxon>Dikarya</taxon>
        <taxon>Ascomycota</taxon>
        <taxon>Pezizomycotina</taxon>
        <taxon>Dothideomycetes</taxon>
        <taxon>Pleosporomycetidae</taxon>
        <taxon>Pleosporales</taxon>
        <taxon>Massarineae</taxon>
        <taxon>Didymosphaeriaceae</taxon>
        <taxon>Bimuria</taxon>
    </lineage>
</organism>
<feature type="repeat" description="ANK" evidence="3">
    <location>
        <begin position="108"/>
        <end position="140"/>
    </location>
</feature>
<evidence type="ECO:0000256" key="3">
    <source>
        <dbReference type="PROSITE-ProRule" id="PRU00023"/>
    </source>
</evidence>
<dbReference type="AlphaFoldDB" id="A0A6A5UNW6"/>
<dbReference type="SMART" id="SM00248">
    <property type="entry name" value="ANK"/>
    <property type="match status" value="5"/>
</dbReference>
<dbReference type="SUPFAM" id="SSF48403">
    <property type="entry name" value="Ankyrin repeat"/>
    <property type="match status" value="1"/>
</dbReference>
<dbReference type="PROSITE" id="PS50297">
    <property type="entry name" value="ANK_REP_REGION"/>
    <property type="match status" value="2"/>
</dbReference>
<proteinExistence type="predicted"/>
<dbReference type="PANTHER" id="PTHR24198:SF165">
    <property type="entry name" value="ANKYRIN REPEAT-CONTAINING PROTEIN-RELATED"/>
    <property type="match status" value="1"/>
</dbReference>
<dbReference type="EMBL" id="ML976746">
    <property type="protein sequence ID" value="KAF1966408.1"/>
    <property type="molecule type" value="Genomic_DNA"/>
</dbReference>
<feature type="repeat" description="ANK" evidence="3">
    <location>
        <begin position="284"/>
        <end position="316"/>
    </location>
</feature>
<sequence length="384" mass="43107">MAFRHWQARNRVKSTEYTYLSRKLGFDLDLFGEAPYYVPDDLITIGTELLIDMISRNLQRKVDILGRTLLHQLLDLDLPHHDEDLEAALEIGMTEQGTGSSYNQQDCLGRTPLHIACMKGKTSIVRQLLQLKVDPSLKTLDGLRAIHFAAVRGALEICQLLRSVNDVDFNAPGPGGKTARDYALAKNYFTVANVLSWGHEPDRRNLANDLDYPLIRAIMQGSVSAIREILEVGSANPNTLVAPIFSGGRQPESVLILALERDYTCHLAQVLLEFGVDLEAKTREGDTALHVFVKRGNTFVTRWLLGCGVDFIARDTKGRTALTLAAKNKWLSHLDTLLNHAKSNSRCLELLDATDNEGRTAMDYAIWNKYHRCVEVLEKPIWRS</sequence>
<dbReference type="InterPro" id="IPR002110">
    <property type="entry name" value="Ankyrin_rpt"/>
</dbReference>
<evidence type="ECO:0000313" key="5">
    <source>
        <dbReference type="Proteomes" id="UP000800036"/>
    </source>
</evidence>